<keyword evidence="1 3" id="KW-0808">Transferase</keyword>
<dbReference type="InterPro" id="IPR029063">
    <property type="entry name" value="SAM-dependent_MTases_sf"/>
</dbReference>
<dbReference type="EMBL" id="AUZZ01004416">
    <property type="protein sequence ID" value="EQD53760.1"/>
    <property type="molecule type" value="Genomic_DNA"/>
</dbReference>
<reference evidence="3" key="1">
    <citation type="submission" date="2013-08" db="EMBL/GenBank/DDBJ databases">
        <authorList>
            <person name="Mendez C."/>
            <person name="Richter M."/>
            <person name="Ferrer M."/>
            <person name="Sanchez J."/>
        </authorList>
    </citation>
    <scope>NUCLEOTIDE SEQUENCE</scope>
</reference>
<reference evidence="3" key="2">
    <citation type="journal article" date="2014" name="ISME J.">
        <title>Microbial stratification in low pH oxic and suboxic macroscopic growths along an acid mine drainage.</title>
        <authorList>
            <person name="Mendez-Garcia C."/>
            <person name="Mesa V."/>
            <person name="Sprenger R.R."/>
            <person name="Richter M."/>
            <person name="Diez M.S."/>
            <person name="Solano J."/>
            <person name="Bargiela R."/>
            <person name="Golyshina O.V."/>
            <person name="Manteca A."/>
            <person name="Ramos J.L."/>
            <person name="Gallego J.R."/>
            <person name="Llorente I."/>
            <person name="Martins Dos Santos V.A."/>
            <person name="Jensen O.N."/>
            <person name="Pelaez A.I."/>
            <person name="Sanchez J."/>
            <person name="Ferrer M."/>
        </authorList>
    </citation>
    <scope>NUCLEOTIDE SEQUENCE</scope>
</reference>
<evidence type="ECO:0000259" key="2">
    <source>
        <dbReference type="Pfam" id="PF13847"/>
    </source>
</evidence>
<sequence>LLDIGCGPGILDLEIARRFPTKTVYGIDPSKYMLEKAISLAKRNSIKNLNFALGKNTLIPFDTEFDMIITTLSFHHWAVKREALEYIAKKLSPKGKMAIYEFLKPEKRFSMAGRHSLSIAEASSYSDIKGLKIDEATPKDRFIKLVFSRS</sequence>
<gene>
    <name evidence="3" type="ORF">B2A_06269</name>
</gene>
<dbReference type="PANTHER" id="PTHR43861:SF3">
    <property type="entry name" value="PUTATIVE (AFU_ORTHOLOGUE AFUA_2G14390)-RELATED"/>
    <property type="match status" value="1"/>
</dbReference>
<evidence type="ECO:0000256" key="1">
    <source>
        <dbReference type="ARBA" id="ARBA00022679"/>
    </source>
</evidence>
<dbReference type="CDD" id="cd02440">
    <property type="entry name" value="AdoMet_MTases"/>
    <property type="match status" value="1"/>
</dbReference>
<dbReference type="EC" id="2.1.1.-" evidence="3"/>
<keyword evidence="3" id="KW-0489">Methyltransferase</keyword>
<comment type="caution">
    <text evidence="3">The sequence shown here is derived from an EMBL/GenBank/DDBJ whole genome shotgun (WGS) entry which is preliminary data.</text>
</comment>
<dbReference type="Pfam" id="PF13847">
    <property type="entry name" value="Methyltransf_31"/>
    <property type="match status" value="1"/>
</dbReference>
<dbReference type="GO" id="GO:0008168">
    <property type="term" value="F:methyltransferase activity"/>
    <property type="evidence" value="ECO:0007669"/>
    <property type="project" value="UniProtKB-KW"/>
</dbReference>
<accession>T1BHZ0</accession>
<feature type="non-terminal residue" evidence="3">
    <location>
        <position position="1"/>
    </location>
</feature>
<feature type="domain" description="Methyltransferase" evidence="2">
    <location>
        <begin position="2"/>
        <end position="102"/>
    </location>
</feature>
<name>T1BHZ0_9ZZZZ</name>
<protein>
    <submittedName>
        <fullName evidence="3">Methyltransferase type 11</fullName>
        <ecNumber evidence="3">2.1.1.-</ecNumber>
    </submittedName>
</protein>
<dbReference type="GO" id="GO:0032259">
    <property type="term" value="P:methylation"/>
    <property type="evidence" value="ECO:0007669"/>
    <property type="project" value="UniProtKB-KW"/>
</dbReference>
<dbReference type="SUPFAM" id="SSF53335">
    <property type="entry name" value="S-adenosyl-L-methionine-dependent methyltransferases"/>
    <property type="match status" value="1"/>
</dbReference>
<dbReference type="PANTHER" id="PTHR43861">
    <property type="entry name" value="TRANS-ACONITATE 2-METHYLTRANSFERASE-RELATED"/>
    <property type="match status" value="1"/>
</dbReference>
<dbReference type="AlphaFoldDB" id="T1BHZ0"/>
<evidence type="ECO:0000313" key="3">
    <source>
        <dbReference type="EMBL" id="EQD53760.1"/>
    </source>
</evidence>
<proteinExistence type="predicted"/>
<dbReference type="InterPro" id="IPR025714">
    <property type="entry name" value="Methyltranfer_dom"/>
</dbReference>
<dbReference type="Gene3D" id="3.40.50.150">
    <property type="entry name" value="Vaccinia Virus protein VP39"/>
    <property type="match status" value="1"/>
</dbReference>
<organism evidence="3">
    <name type="scientific">mine drainage metagenome</name>
    <dbReference type="NCBI Taxonomy" id="410659"/>
    <lineage>
        <taxon>unclassified sequences</taxon>
        <taxon>metagenomes</taxon>
        <taxon>ecological metagenomes</taxon>
    </lineage>
</organism>